<reference evidence="4" key="1">
    <citation type="journal article" date="2023" name="Commun. Biol.">
        <title>Genome analysis of Parmales, the sister group of diatoms, reveals the evolutionary specialization of diatoms from phago-mixotrophs to photoautotrophs.</title>
        <authorList>
            <person name="Ban H."/>
            <person name="Sato S."/>
            <person name="Yoshikawa S."/>
            <person name="Yamada K."/>
            <person name="Nakamura Y."/>
            <person name="Ichinomiya M."/>
            <person name="Sato N."/>
            <person name="Blanc-Mathieu R."/>
            <person name="Endo H."/>
            <person name="Kuwata A."/>
            <person name="Ogata H."/>
        </authorList>
    </citation>
    <scope>NUCLEOTIDE SEQUENCE [LARGE SCALE GENOMIC DNA]</scope>
    <source>
        <strain evidence="4">NIES 3700</strain>
    </source>
</reference>
<sequence>MSTMLVALLFLLSLSSTLSLSLQNIKLYDIPVSNHGARIRMIINSKKLNIQVLSPMTELGGLKSEEYLALNPQGKMPLLTLPSGLSIPESDTISRYLLSSTSTINPTFLPSTIHGELLSNQIIRLHDIYISPIQGCMYRALGSGFGRFGDNRQAAYDDLIKQLSCISDTIKMFYSKHKDLEAGRFLVGDEISLADATLFPTLCFTEYMLPKFFDHDEYNHFLQKYFDLMRVTETGFIIKEEIYEALDAWHLSGRWDTIVEEGVGPKKE</sequence>
<feature type="signal peptide" evidence="1">
    <location>
        <begin position="1"/>
        <end position="19"/>
    </location>
</feature>
<dbReference type="SUPFAM" id="SSF52833">
    <property type="entry name" value="Thioredoxin-like"/>
    <property type="match status" value="1"/>
</dbReference>
<dbReference type="SFLD" id="SFLDS00019">
    <property type="entry name" value="Glutathione_Transferase_(cytos"/>
    <property type="match status" value="1"/>
</dbReference>
<evidence type="ECO:0000313" key="4">
    <source>
        <dbReference type="Proteomes" id="UP001165122"/>
    </source>
</evidence>
<keyword evidence="1" id="KW-0732">Signal</keyword>
<name>A0A9W7DSV8_9STRA</name>
<feature type="chain" id="PRO_5040775726" description="GST N-terminal domain-containing protein" evidence="1">
    <location>
        <begin position="20"/>
        <end position="268"/>
    </location>
</feature>
<dbReference type="CDD" id="cd00299">
    <property type="entry name" value="GST_C_family"/>
    <property type="match status" value="1"/>
</dbReference>
<dbReference type="Proteomes" id="UP001165122">
    <property type="component" value="Unassembled WGS sequence"/>
</dbReference>
<dbReference type="PROSITE" id="PS50404">
    <property type="entry name" value="GST_NTER"/>
    <property type="match status" value="1"/>
</dbReference>
<gene>
    <name evidence="3" type="ORF">TrLO_g10024</name>
</gene>
<dbReference type="InterPro" id="IPR036282">
    <property type="entry name" value="Glutathione-S-Trfase_C_sf"/>
</dbReference>
<keyword evidence="4" id="KW-1185">Reference proteome</keyword>
<dbReference type="PANTHER" id="PTHR43969:SF9">
    <property type="entry name" value="GLUTATHIONE S TRANSFERASE D10, ISOFORM A-RELATED"/>
    <property type="match status" value="1"/>
</dbReference>
<comment type="caution">
    <text evidence="3">The sequence shown here is derived from an EMBL/GenBank/DDBJ whole genome shotgun (WGS) entry which is preliminary data.</text>
</comment>
<dbReference type="SUPFAM" id="SSF47616">
    <property type="entry name" value="GST C-terminal domain-like"/>
    <property type="match status" value="1"/>
</dbReference>
<dbReference type="InterPro" id="IPR036249">
    <property type="entry name" value="Thioredoxin-like_sf"/>
</dbReference>
<dbReference type="Pfam" id="PF13417">
    <property type="entry name" value="GST_N_3"/>
    <property type="match status" value="1"/>
</dbReference>
<dbReference type="Gene3D" id="3.40.30.10">
    <property type="entry name" value="Glutaredoxin"/>
    <property type="match status" value="1"/>
</dbReference>
<dbReference type="Gene3D" id="1.20.1050.10">
    <property type="match status" value="1"/>
</dbReference>
<dbReference type="OrthoDB" id="672793at2759"/>
<dbReference type="GO" id="GO:0006749">
    <property type="term" value="P:glutathione metabolic process"/>
    <property type="evidence" value="ECO:0007669"/>
    <property type="project" value="TreeGrafter"/>
</dbReference>
<protein>
    <recommendedName>
        <fullName evidence="2">GST N-terminal domain-containing protein</fullName>
    </recommendedName>
</protein>
<dbReference type="InterPro" id="IPR004045">
    <property type="entry name" value="Glutathione_S-Trfase_N"/>
</dbReference>
<dbReference type="GO" id="GO:0004364">
    <property type="term" value="F:glutathione transferase activity"/>
    <property type="evidence" value="ECO:0007669"/>
    <property type="project" value="TreeGrafter"/>
</dbReference>
<proteinExistence type="predicted"/>
<evidence type="ECO:0000259" key="2">
    <source>
        <dbReference type="PROSITE" id="PS50404"/>
    </source>
</evidence>
<dbReference type="EMBL" id="BRXW01000440">
    <property type="protein sequence ID" value="GMH55039.1"/>
    <property type="molecule type" value="Genomic_DNA"/>
</dbReference>
<evidence type="ECO:0000313" key="3">
    <source>
        <dbReference type="EMBL" id="GMH55039.1"/>
    </source>
</evidence>
<dbReference type="AlphaFoldDB" id="A0A9W7DSV8"/>
<dbReference type="InterPro" id="IPR040079">
    <property type="entry name" value="Glutathione_S-Trfase"/>
</dbReference>
<dbReference type="PANTHER" id="PTHR43969">
    <property type="entry name" value="GLUTATHIONE S TRANSFERASE D10, ISOFORM A-RELATED"/>
    <property type="match status" value="1"/>
</dbReference>
<accession>A0A9W7DSV8</accession>
<evidence type="ECO:0000256" key="1">
    <source>
        <dbReference type="SAM" id="SignalP"/>
    </source>
</evidence>
<organism evidence="3 4">
    <name type="scientific">Triparma laevis f. longispina</name>
    <dbReference type="NCBI Taxonomy" id="1714387"/>
    <lineage>
        <taxon>Eukaryota</taxon>
        <taxon>Sar</taxon>
        <taxon>Stramenopiles</taxon>
        <taxon>Ochrophyta</taxon>
        <taxon>Bolidophyceae</taxon>
        <taxon>Parmales</taxon>
        <taxon>Triparmaceae</taxon>
        <taxon>Triparma</taxon>
    </lineage>
</organism>
<feature type="domain" description="GST N-terminal" evidence="2">
    <location>
        <begin position="23"/>
        <end position="105"/>
    </location>
</feature>